<dbReference type="Proteomes" id="UP000031982">
    <property type="component" value="Unassembled WGS sequence"/>
</dbReference>
<name>A0ABR5AU45_BACBA</name>
<keyword evidence="2" id="KW-1185">Reference proteome</keyword>
<organism evidence="1 2">
    <name type="scientific">Bacillus badius</name>
    <dbReference type="NCBI Taxonomy" id="1455"/>
    <lineage>
        <taxon>Bacteria</taxon>
        <taxon>Bacillati</taxon>
        <taxon>Bacillota</taxon>
        <taxon>Bacilli</taxon>
        <taxon>Bacillales</taxon>
        <taxon>Bacillaceae</taxon>
        <taxon>Pseudobacillus</taxon>
    </lineage>
</organism>
<comment type="caution">
    <text evidence="1">The sequence shown here is derived from an EMBL/GenBank/DDBJ whole genome shotgun (WGS) entry which is preliminary data.</text>
</comment>
<dbReference type="InterPro" id="IPR027365">
    <property type="entry name" value="GNAT_acetyltra_YdfB-like"/>
</dbReference>
<dbReference type="Pfam" id="PF12746">
    <property type="entry name" value="GNAT_acetyltran"/>
    <property type="match status" value="1"/>
</dbReference>
<reference evidence="1 2" key="1">
    <citation type="submission" date="2015-01" db="EMBL/GenBank/DDBJ databases">
        <title>Genome Assembly of Bacillus badius MTCC 1458.</title>
        <authorList>
            <person name="Verma A."/>
            <person name="Khatri I."/>
            <person name="Mual P."/>
            <person name="Subramanian S."/>
            <person name="Krishnamurthi S."/>
        </authorList>
    </citation>
    <scope>NUCLEOTIDE SEQUENCE [LARGE SCALE GENOMIC DNA]</scope>
    <source>
        <strain evidence="1 2">MTCC 1458</strain>
    </source>
</reference>
<accession>A0ABR5AU45</accession>
<evidence type="ECO:0000313" key="1">
    <source>
        <dbReference type="EMBL" id="KIL78209.1"/>
    </source>
</evidence>
<gene>
    <name evidence="1" type="ORF">SD77_0810</name>
</gene>
<dbReference type="EMBL" id="JXLP01000010">
    <property type="protein sequence ID" value="KIL78209.1"/>
    <property type="molecule type" value="Genomic_DNA"/>
</dbReference>
<dbReference type="RefSeq" id="WP_082028232.1">
    <property type="nucleotide sequence ID" value="NZ_JARTHD010000053.1"/>
</dbReference>
<evidence type="ECO:0000313" key="2">
    <source>
        <dbReference type="Proteomes" id="UP000031982"/>
    </source>
</evidence>
<dbReference type="Gene3D" id="3.40.630.30">
    <property type="match status" value="1"/>
</dbReference>
<sequence>MEGKGLALPAAQAFIDHCIDHQMIPRWEYNIYHSVSVQLENKLGFEDPRE</sequence>
<proteinExistence type="predicted"/>
<protein>
    <submittedName>
        <fullName evidence="1">Uncharacterized protein</fullName>
    </submittedName>
</protein>